<proteinExistence type="predicted"/>
<protein>
    <submittedName>
        <fullName evidence="1">Ynl2444p</fullName>
    </submittedName>
</protein>
<reference evidence="1" key="2">
    <citation type="journal article" date="1995" name="Yeast">
        <title>The sequence of a 44 420 bp fragment located on the left arm of chromosome XIV from Saccharomyces cerevisiae.</title>
        <authorList>
            <person name="Bergez P."/>
            <person name="Doignon F."/>
            <person name="Crouzet M."/>
        </authorList>
    </citation>
    <scope>NUCLEOTIDE SEQUENCE</scope>
    <source>
        <strain evidence="1">FY1676</strain>
    </source>
</reference>
<reference evidence="1" key="1">
    <citation type="journal article" date="1987" name="Methods Enzymol.">
        <title>Cosmid vectors for genomic walking and rapid restriction mapping.</title>
        <authorList>
            <person name="Evans G.A."/>
            <person name="Wahl G.M."/>
        </authorList>
    </citation>
    <scope>NUCLEOTIDE SEQUENCE</scope>
    <source>
        <strain evidence="1">FY1676</strain>
    </source>
</reference>
<organism evidence="1">
    <name type="scientific">Saccharomyces cerevisiae</name>
    <name type="common">Baker's yeast</name>
    <dbReference type="NCBI Taxonomy" id="4932"/>
    <lineage>
        <taxon>Eukaryota</taxon>
        <taxon>Fungi</taxon>
        <taxon>Dikarya</taxon>
        <taxon>Ascomycota</taxon>
        <taxon>Saccharomycotina</taxon>
        <taxon>Saccharomycetes</taxon>
        <taxon>Saccharomycetales</taxon>
        <taxon>Saccharomycetaceae</taxon>
        <taxon>Saccharomyces</taxon>
    </lineage>
</organism>
<dbReference type="AlphaFoldDB" id="V9H077"/>
<evidence type="ECO:0000313" key="1">
    <source>
        <dbReference type="EMBL" id="AAA99657.1"/>
    </source>
</evidence>
<gene>
    <name evidence="1" type="primary">YNL2444c</name>
</gene>
<dbReference type="EMBL" id="U12141">
    <property type="protein sequence ID" value="AAA99657.1"/>
    <property type="molecule type" value="Genomic_DNA"/>
</dbReference>
<name>V9H077_YEASX</name>
<accession>V9H077</accession>
<sequence length="120" mass="13250">MVRMGACRVPDRGSIPRRGDFLPHVSASDELFSRFRCFLPAAAQSNTAISAVPQQRTPFIASRARVDLLYNYPQLVPLLISATDSPNTKQPSVPKAKIKPTSQQCLLQFTAISPEISMTY</sequence>